<keyword evidence="2" id="KW-0812">Transmembrane</keyword>
<dbReference type="RefSeq" id="WP_119035084.1">
    <property type="nucleotide sequence ID" value="NZ_QXDC01000002.1"/>
</dbReference>
<keyword evidence="4" id="KW-1185">Reference proteome</keyword>
<evidence type="ECO:0000313" key="4">
    <source>
        <dbReference type="Proteomes" id="UP000266568"/>
    </source>
</evidence>
<evidence type="ECO:0000256" key="2">
    <source>
        <dbReference type="SAM" id="Phobius"/>
    </source>
</evidence>
<dbReference type="Proteomes" id="UP000266568">
    <property type="component" value="Unassembled WGS sequence"/>
</dbReference>
<reference evidence="3 4" key="1">
    <citation type="submission" date="2018-08" db="EMBL/GenBank/DDBJ databases">
        <title>Genomic Encyclopedia of Type Strains, Phase IV (KMG-IV): sequencing the most valuable type-strain genomes for metagenomic binning, comparative biology and taxonomic classification.</title>
        <authorList>
            <person name="Goeker M."/>
        </authorList>
    </citation>
    <scope>NUCLEOTIDE SEQUENCE [LARGE SCALE GENOMIC DNA]</scope>
    <source>
        <strain evidence="3 4">DSM 25527</strain>
    </source>
</reference>
<comment type="caution">
    <text evidence="3">The sequence shown here is derived from an EMBL/GenBank/DDBJ whole genome shotgun (WGS) entry which is preliminary data.</text>
</comment>
<sequence>MTATHRLKGMGWFLACVIGALGFYLISLQVATERNKLEDMSREITQARRDIRSLQTEFSARSNLAQLERWNGEVLALSAPTSAQFVSSEAQLASLDFNGPGGAEVQTAQLVIPTAAPLRNTAPAPVKARPAPIVMAANAPVAVAPEAVARARTEDAAPARVAKVAAPHADAAKPKAAPARAKAEAMAMLDRKLLSDSTLGDIMAGARAERRAR</sequence>
<evidence type="ECO:0000256" key="1">
    <source>
        <dbReference type="SAM" id="Coils"/>
    </source>
</evidence>
<keyword evidence="1" id="KW-0175">Coiled coil</keyword>
<organism evidence="3 4">
    <name type="scientific">Hephaestia caeni</name>
    <dbReference type="NCBI Taxonomy" id="645617"/>
    <lineage>
        <taxon>Bacteria</taxon>
        <taxon>Pseudomonadati</taxon>
        <taxon>Pseudomonadota</taxon>
        <taxon>Alphaproteobacteria</taxon>
        <taxon>Sphingomonadales</taxon>
        <taxon>Sphingomonadaceae</taxon>
        <taxon>Hephaestia</taxon>
    </lineage>
</organism>
<dbReference type="OrthoDB" id="7391128at2"/>
<proteinExistence type="predicted"/>
<keyword evidence="2" id="KW-1133">Transmembrane helix</keyword>
<name>A0A397PGS5_9SPHN</name>
<protein>
    <submittedName>
        <fullName evidence="3">Uncharacterized protein</fullName>
    </submittedName>
</protein>
<gene>
    <name evidence="3" type="ORF">DFR49_1634</name>
</gene>
<accession>A0A397PGS5</accession>
<evidence type="ECO:0000313" key="3">
    <source>
        <dbReference type="EMBL" id="RIA47069.1"/>
    </source>
</evidence>
<dbReference type="EMBL" id="QXDC01000002">
    <property type="protein sequence ID" value="RIA47069.1"/>
    <property type="molecule type" value="Genomic_DNA"/>
</dbReference>
<dbReference type="AlphaFoldDB" id="A0A397PGS5"/>
<feature type="transmembrane region" description="Helical" evidence="2">
    <location>
        <begin position="12"/>
        <end position="32"/>
    </location>
</feature>
<feature type="coiled-coil region" evidence="1">
    <location>
        <begin position="30"/>
        <end position="57"/>
    </location>
</feature>
<keyword evidence="2" id="KW-0472">Membrane</keyword>